<feature type="compositionally biased region" description="Acidic residues" evidence="1">
    <location>
        <begin position="199"/>
        <end position="225"/>
    </location>
</feature>
<dbReference type="EMBL" id="JARKIB010000497">
    <property type="protein sequence ID" value="KAJ7703786.1"/>
    <property type="molecule type" value="Genomic_DNA"/>
</dbReference>
<reference evidence="2" key="1">
    <citation type="submission" date="2023-03" db="EMBL/GenBank/DDBJ databases">
        <title>Massive genome expansion in bonnet fungi (Mycena s.s.) driven by repeated elements and novel gene families across ecological guilds.</title>
        <authorList>
            <consortium name="Lawrence Berkeley National Laboratory"/>
            <person name="Harder C.B."/>
            <person name="Miyauchi S."/>
            <person name="Viragh M."/>
            <person name="Kuo A."/>
            <person name="Thoen E."/>
            <person name="Andreopoulos B."/>
            <person name="Lu D."/>
            <person name="Skrede I."/>
            <person name="Drula E."/>
            <person name="Henrissat B."/>
            <person name="Morin E."/>
            <person name="Kohler A."/>
            <person name="Barry K."/>
            <person name="LaButti K."/>
            <person name="Morin E."/>
            <person name="Salamov A."/>
            <person name="Lipzen A."/>
            <person name="Mereny Z."/>
            <person name="Hegedus B."/>
            <person name="Baldrian P."/>
            <person name="Stursova M."/>
            <person name="Weitz H."/>
            <person name="Taylor A."/>
            <person name="Grigoriev I.V."/>
            <person name="Nagy L.G."/>
            <person name="Martin F."/>
            <person name="Kauserud H."/>
        </authorList>
    </citation>
    <scope>NUCLEOTIDE SEQUENCE</scope>
    <source>
        <strain evidence="2">CBHHK182m</strain>
    </source>
</reference>
<evidence type="ECO:0000256" key="1">
    <source>
        <dbReference type="SAM" id="MobiDB-lite"/>
    </source>
</evidence>
<feature type="region of interest" description="Disordered" evidence="1">
    <location>
        <begin position="51"/>
        <end position="162"/>
    </location>
</feature>
<feature type="compositionally biased region" description="Low complexity" evidence="1">
    <location>
        <begin position="312"/>
        <end position="330"/>
    </location>
</feature>
<evidence type="ECO:0000313" key="2">
    <source>
        <dbReference type="EMBL" id="KAJ7703786.1"/>
    </source>
</evidence>
<comment type="caution">
    <text evidence="2">The sequence shown here is derived from an EMBL/GenBank/DDBJ whole genome shotgun (WGS) entry which is preliminary data.</text>
</comment>
<proteinExistence type="predicted"/>
<name>A0AAD7M6M7_9AGAR</name>
<organism evidence="2 3">
    <name type="scientific">Mycena metata</name>
    <dbReference type="NCBI Taxonomy" id="1033252"/>
    <lineage>
        <taxon>Eukaryota</taxon>
        <taxon>Fungi</taxon>
        <taxon>Dikarya</taxon>
        <taxon>Basidiomycota</taxon>
        <taxon>Agaricomycotina</taxon>
        <taxon>Agaricomycetes</taxon>
        <taxon>Agaricomycetidae</taxon>
        <taxon>Agaricales</taxon>
        <taxon>Marasmiineae</taxon>
        <taxon>Mycenaceae</taxon>
        <taxon>Mycena</taxon>
    </lineage>
</organism>
<dbReference type="AlphaFoldDB" id="A0AAD7M6M7"/>
<accession>A0AAD7M6M7</accession>
<keyword evidence="3" id="KW-1185">Reference proteome</keyword>
<sequence>MSAGSKSTTLTPTEKRKITIAAKAERERQEQAAFVAASIKAGGRAAKVEAQKNAVWTADQPSTWKDNQPKTRKRTLSTAEPSETIKKARGTKATSDSEVEATPEIPKASIVKARKHAPATIQDSDESGAGGGKKPNFTNLPTRSKAKPVVAKAANRSKAKPLAATAKKLGNVSTLVKPFAKKGKVGITKATPARVVAESDSEDAPASEEKSEDGESDEEDIEDVAPNEVEFITEVPRVISSKSKPANHDVEMDTSADNLFDSDQESVEINKPRAKRQQPKQEPDSDDSFADAPPRMEIIDDSDVDVPEVRARTSAHSSRSRRSSASSWSSGCDLRVPDSDPEDAIDNIS</sequence>
<feature type="compositionally biased region" description="Acidic residues" evidence="1">
    <location>
        <begin position="339"/>
        <end position="349"/>
    </location>
</feature>
<gene>
    <name evidence="2" type="ORF">B0H16DRAFT_1747833</name>
</gene>
<protein>
    <submittedName>
        <fullName evidence="2">Uncharacterized protein</fullName>
    </submittedName>
</protein>
<evidence type="ECO:0000313" key="3">
    <source>
        <dbReference type="Proteomes" id="UP001215598"/>
    </source>
</evidence>
<dbReference type="Proteomes" id="UP001215598">
    <property type="component" value="Unassembled WGS sequence"/>
</dbReference>
<feature type="region of interest" description="Disordered" evidence="1">
    <location>
        <begin position="183"/>
        <end position="349"/>
    </location>
</feature>